<dbReference type="PANTHER" id="PTHR42748">
    <property type="entry name" value="NITROGEN METABOLITE REPRESSION PROTEIN NMRA FAMILY MEMBER"/>
    <property type="match status" value="1"/>
</dbReference>
<gene>
    <name evidence="3" type="ORF">G3T36_01520</name>
</gene>
<dbReference type="InterPro" id="IPR016040">
    <property type="entry name" value="NAD(P)-bd_dom"/>
</dbReference>
<name>A0A6L9XT05_9MICO</name>
<evidence type="ECO:0000313" key="3">
    <source>
        <dbReference type="EMBL" id="NEN04541.1"/>
    </source>
</evidence>
<dbReference type="InterPro" id="IPR051164">
    <property type="entry name" value="NmrA-like_oxidored"/>
</dbReference>
<protein>
    <submittedName>
        <fullName evidence="3">NAD(P)H-binding protein</fullName>
    </submittedName>
</protein>
<proteinExistence type="predicted"/>
<dbReference type="InterPro" id="IPR036291">
    <property type="entry name" value="NAD(P)-bd_dom_sf"/>
</dbReference>
<evidence type="ECO:0000256" key="1">
    <source>
        <dbReference type="ARBA" id="ARBA00022857"/>
    </source>
</evidence>
<comment type="caution">
    <text evidence="3">The sequence shown here is derived from an EMBL/GenBank/DDBJ whole genome shotgun (WGS) entry which is preliminary data.</text>
</comment>
<evidence type="ECO:0000313" key="4">
    <source>
        <dbReference type="Proteomes" id="UP000474967"/>
    </source>
</evidence>
<dbReference type="SUPFAM" id="SSF51735">
    <property type="entry name" value="NAD(P)-binding Rossmann-fold domains"/>
    <property type="match status" value="1"/>
</dbReference>
<sequence>MDSPTILVTGGTGTLGRPLVEQLRGGSGRDVRVLSRHAGAGRFVGDLTSGSGLESALRGVTSVIHLATSIRGGDARMTRNLIDAAQDAGVAHIVYISIVGIDKLSLGYYRQKLECERILEASPVPHTIVRATQVHELVAALFAAQRFSPVLLAPSIRIQPISVEEVAVRLVSLVDGQPAGRVADIGGPEKLTGRQLADQWKRYRRSRRAVWSLRLPGNAFRTLAAGSNLVDGEPYGVITFSEFLAHRVR</sequence>
<dbReference type="Pfam" id="PF13460">
    <property type="entry name" value="NAD_binding_10"/>
    <property type="match status" value="1"/>
</dbReference>
<dbReference type="PANTHER" id="PTHR42748:SF3">
    <property type="entry name" value="BLL4366 PROTEIN"/>
    <property type="match status" value="1"/>
</dbReference>
<evidence type="ECO:0000259" key="2">
    <source>
        <dbReference type="Pfam" id="PF13460"/>
    </source>
</evidence>
<dbReference type="EMBL" id="JAAGWY010000001">
    <property type="protein sequence ID" value="NEN04541.1"/>
    <property type="molecule type" value="Genomic_DNA"/>
</dbReference>
<dbReference type="RefSeq" id="WP_163287649.1">
    <property type="nucleotide sequence ID" value="NZ_JAAGWY010000001.1"/>
</dbReference>
<accession>A0A6L9XT05</accession>
<keyword evidence="1" id="KW-0521">NADP</keyword>
<reference evidence="3 4" key="1">
    <citation type="journal article" date="2014" name="J. Microbiol.">
        <title>Diaminobutyricibacter tongyongensis gen. nov., sp. nov. and Homoserinibacter gongjuensis gen. nov., sp. nov. belong to the family Microbacteriaceae.</title>
        <authorList>
            <person name="Kim S.J."/>
            <person name="Ahn J.H."/>
            <person name="Weon H.Y."/>
            <person name="Hamada M."/>
            <person name="Suzuki K."/>
            <person name="Kwon S.W."/>
        </authorList>
    </citation>
    <scope>NUCLEOTIDE SEQUENCE [LARGE SCALE GENOMIC DNA]</scope>
    <source>
        <strain evidence="3 4">NBRC 108724</strain>
    </source>
</reference>
<organism evidence="3 4">
    <name type="scientific">Leifsonia tongyongensis</name>
    <dbReference type="NCBI Taxonomy" id="1268043"/>
    <lineage>
        <taxon>Bacteria</taxon>
        <taxon>Bacillati</taxon>
        <taxon>Actinomycetota</taxon>
        <taxon>Actinomycetes</taxon>
        <taxon>Micrococcales</taxon>
        <taxon>Microbacteriaceae</taxon>
        <taxon>Leifsonia</taxon>
    </lineage>
</organism>
<dbReference type="Gene3D" id="3.40.50.720">
    <property type="entry name" value="NAD(P)-binding Rossmann-like Domain"/>
    <property type="match status" value="1"/>
</dbReference>
<keyword evidence="4" id="KW-1185">Reference proteome</keyword>
<dbReference type="AlphaFoldDB" id="A0A6L9XT05"/>
<feature type="domain" description="NAD(P)-binding" evidence="2">
    <location>
        <begin position="10"/>
        <end position="134"/>
    </location>
</feature>
<dbReference type="Proteomes" id="UP000474967">
    <property type="component" value="Unassembled WGS sequence"/>
</dbReference>